<dbReference type="OrthoDB" id="10261408at2759"/>
<dbReference type="InterPro" id="IPR036864">
    <property type="entry name" value="Zn2-C6_fun-type_DNA-bd_sf"/>
</dbReference>
<gene>
    <name evidence="3" type="ORF">CC1G_09257</name>
</gene>
<dbReference type="InParanoid" id="A8N836"/>
<evidence type="ECO:0000256" key="1">
    <source>
        <dbReference type="SAM" id="MobiDB-lite"/>
    </source>
</evidence>
<accession>A8N836</accession>
<sequence>MVATNNGDMFQSFQHTMQLPDEGPGSSEDGSGLHSPVFGAAYPSTHGDSFRAYPDHSNIEVQYDYPAHSQHLSQGYPAAPFLPPSHSNRHPLPLEFDSRSGQHATQNGNLEWYPPSMERRLPSAPSQEHVYPRPTGNPPTTTTALPPHAEHSTPAQPAQQQPAPPPEPRKPSQVVIACRQCRARKIRCDSTRPVCNNCVRRSNQCEYDAVPKRRGPDKRPGTRQRSCKKRPADGSIPPPAKKKKTNPASDPANTVVQSRIKPENLPDQLRSPIAPRHPSEKHLNPPPPHPYPYHHPHPVPVTELRLPSDPASIMSDPNAANRAYPMGYYDQGSYPKQSSFRPLDGNSFQPLGAPPPRPFDSQKPPALDMSHRQHWDRLAQSPTIPTIVEEMKFLIDGTGHMLSFINIDNLAKRLWQEEHRTSIHPAFIYAALALAKLMKSSTIGENASGLNTAMTYRSEALRSINESRQHRFFDLTLVEAALILAIFESSAHPQFTHEGAASALQDLDELISVMDLPSYDHADPRASRFNNDGVPIIMTPTPHRDGPPRRCDCLSLPGALSSPTSSGSPGVDYHAHGGHGQGPAQGQAVSRQYTPPWDPNWTAEQTRGEEVRRLCWSALDLVSSFLAQCAVDNRTPPKFWISGTSRYALFFPGEVHDQTRSTVSSPTSAGMPSDLTLTPKESIWALYCRSMLLWNYCQRFRDDQLIPSGPQAEDQRAEEVWEAWTEVQAIEDSLDLHKCNLDTGIMYQTREYIHK</sequence>
<feature type="compositionally biased region" description="Low complexity" evidence="1">
    <location>
        <begin position="20"/>
        <end position="32"/>
    </location>
</feature>
<dbReference type="InterPro" id="IPR001138">
    <property type="entry name" value="Zn2Cys6_DnaBD"/>
</dbReference>
<feature type="compositionally biased region" description="Basic and acidic residues" evidence="1">
    <location>
        <begin position="542"/>
        <end position="552"/>
    </location>
</feature>
<protein>
    <recommendedName>
        <fullName evidence="2">Zn(2)-C6 fungal-type domain-containing protein</fullName>
    </recommendedName>
</protein>
<proteinExistence type="predicted"/>
<feature type="region of interest" description="Disordered" evidence="1">
    <location>
        <begin position="539"/>
        <end position="604"/>
    </location>
</feature>
<evidence type="ECO:0000313" key="4">
    <source>
        <dbReference type="Proteomes" id="UP000001861"/>
    </source>
</evidence>
<dbReference type="STRING" id="240176.A8N836"/>
<reference evidence="3 4" key="1">
    <citation type="journal article" date="2010" name="Proc. Natl. Acad. Sci. U.S.A.">
        <title>Insights into evolution of multicellular fungi from the assembled chromosomes of the mushroom Coprinopsis cinerea (Coprinus cinereus).</title>
        <authorList>
            <person name="Stajich J.E."/>
            <person name="Wilke S.K."/>
            <person name="Ahren D."/>
            <person name="Au C.H."/>
            <person name="Birren B.W."/>
            <person name="Borodovsky M."/>
            <person name="Burns C."/>
            <person name="Canback B."/>
            <person name="Casselton L.A."/>
            <person name="Cheng C.K."/>
            <person name="Deng J."/>
            <person name="Dietrich F.S."/>
            <person name="Fargo D.C."/>
            <person name="Farman M.L."/>
            <person name="Gathman A.C."/>
            <person name="Goldberg J."/>
            <person name="Guigo R."/>
            <person name="Hoegger P.J."/>
            <person name="Hooker J.B."/>
            <person name="Huggins A."/>
            <person name="James T.Y."/>
            <person name="Kamada T."/>
            <person name="Kilaru S."/>
            <person name="Kodira C."/>
            <person name="Kues U."/>
            <person name="Kupfer D."/>
            <person name="Kwan H.S."/>
            <person name="Lomsadze A."/>
            <person name="Li W."/>
            <person name="Lilly W.W."/>
            <person name="Ma L.J."/>
            <person name="Mackey A.J."/>
            <person name="Manning G."/>
            <person name="Martin F."/>
            <person name="Muraguchi H."/>
            <person name="Natvig D.O."/>
            <person name="Palmerini H."/>
            <person name="Ramesh M.A."/>
            <person name="Rehmeyer C.J."/>
            <person name="Roe B.A."/>
            <person name="Shenoy N."/>
            <person name="Stanke M."/>
            <person name="Ter-Hovhannisyan V."/>
            <person name="Tunlid A."/>
            <person name="Velagapudi R."/>
            <person name="Vision T.J."/>
            <person name="Zeng Q."/>
            <person name="Zolan M.E."/>
            <person name="Pukkila P.J."/>
        </authorList>
    </citation>
    <scope>NUCLEOTIDE SEQUENCE [LARGE SCALE GENOMIC DNA]</scope>
    <source>
        <strain evidence="4">Okayama-7 / 130 / ATCC MYA-4618 / FGSC 9003</strain>
    </source>
</reference>
<dbReference type="GO" id="GO:0000981">
    <property type="term" value="F:DNA-binding transcription factor activity, RNA polymerase II-specific"/>
    <property type="evidence" value="ECO:0007669"/>
    <property type="project" value="InterPro"/>
</dbReference>
<keyword evidence="4" id="KW-1185">Reference proteome</keyword>
<evidence type="ECO:0000259" key="2">
    <source>
        <dbReference type="PROSITE" id="PS50048"/>
    </source>
</evidence>
<feature type="compositionally biased region" description="Basic residues" evidence="1">
    <location>
        <begin position="212"/>
        <end position="229"/>
    </location>
</feature>
<dbReference type="eggNOG" id="ENOG502QWTJ">
    <property type="taxonomic scope" value="Eukaryota"/>
</dbReference>
<dbReference type="PANTHER" id="PTHR47657:SF14">
    <property type="entry name" value="ZN(2)-C6 FUNGAL-TYPE DOMAIN-CONTAINING PROTEIN"/>
    <property type="match status" value="1"/>
</dbReference>
<dbReference type="AlphaFoldDB" id="A8N836"/>
<feature type="region of interest" description="Disordered" evidence="1">
    <location>
        <begin position="71"/>
        <end position="171"/>
    </location>
</feature>
<dbReference type="EMBL" id="AACS02000003">
    <property type="protein sequence ID" value="EAU90780.2"/>
    <property type="molecule type" value="Genomic_DNA"/>
</dbReference>
<dbReference type="SUPFAM" id="SSF57701">
    <property type="entry name" value="Zn2/Cys6 DNA-binding domain"/>
    <property type="match status" value="1"/>
</dbReference>
<dbReference type="KEGG" id="cci:CC1G_09257"/>
<organism evidence="3 4">
    <name type="scientific">Coprinopsis cinerea (strain Okayama-7 / 130 / ATCC MYA-4618 / FGSC 9003)</name>
    <name type="common">Inky cap fungus</name>
    <name type="synonym">Hormographiella aspergillata</name>
    <dbReference type="NCBI Taxonomy" id="240176"/>
    <lineage>
        <taxon>Eukaryota</taxon>
        <taxon>Fungi</taxon>
        <taxon>Dikarya</taxon>
        <taxon>Basidiomycota</taxon>
        <taxon>Agaricomycotina</taxon>
        <taxon>Agaricomycetes</taxon>
        <taxon>Agaricomycetidae</taxon>
        <taxon>Agaricales</taxon>
        <taxon>Agaricineae</taxon>
        <taxon>Psathyrellaceae</taxon>
        <taxon>Coprinopsis</taxon>
    </lineage>
</organism>
<evidence type="ECO:0000313" key="3">
    <source>
        <dbReference type="EMBL" id="EAU90780.2"/>
    </source>
</evidence>
<dbReference type="Proteomes" id="UP000001861">
    <property type="component" value="Unassembled WGS sequence"/>
</dbReference>
<dbReference type="InterPro" id="IPR052400">
    <property type="entry name" value="Zn2-C6_fungal_TF"/>
</dbReference>
<dbReference type="VEuPathDB" id="FungiDB:CC1G_09257"/>
<feature type="region of interest" description="Disordered" evidence="1">
    <location>
        <begin position="16"/>
        <end position="40"/>
    </location>
</feature>
<feature type="domain" description="Zn(2)-C6 fungal-type" evidence="2">
    <location>
        <begin position="177"/>
        <end position="207"/>
    </location>
</feature>
<dbReference type="Gene3D" id="4.10.240.10">
    <property type="entry name" value="Zn(2)-C6 fungal-type DNA-binding domain"/>
    <property type="match status" value="1"/>
</dbReference>
<feature type="region of interest" description="Disordered" evidence="1">
    <location>
        <begin position="209"/>
        <end position="318"/>
    </location>
</feature>
<dbReference type="RefSeq" id="XP_001830992.2">
    <property type="nucleotide sequence ID" value="XM_001830940.2"/>
</dbReference>
<dbReference type="SMART" id="SM00066">
    <property type="entry name" value="GAL4"/>
    <property type="match status" value="1"/>
</dbReference>
<dbReference type="GeneID" id="6007493"/>
<feature type="compositionally biased region" description="Low complexity" evidence="1">
    <location>
        <begin position="132"/>
        <end position="147"/>
    </location>
</feature>
<feature type="compositionally biased region" description="Polar residues" evidence="1">
    <location>
        <begin position="99"/>
        <end position="109"/>
    </location>
</feature>
<dbReference type="GO" id="GO:0008270">
    <property type="term" value="F:zinc ion binding"/>
    <property type="evidence" value="ECO:0007669"/>
    <property type="project" value="InterPro"/>
</dbReference>
<name>A8N836_COPC7</name>
<dbReference type="HOGENOM" id="CLU_010791_0_0_1"/>
<dbReference type="PROSITE" id="PS00463">
    <property type="entry name" value="ZN2_CY6_FUNGAL_1"/>
    <property type="match status" value="1"/>
</dbReference>
<dbReference type="PROSITE" id="PS50048">
    <property type="entry name" value="ZN2_CY6_FUNGAL_2"/>
    <property type="match status" value="1"/>
</dbReference>
<dbReference type="PANTHER" id="PTHR47657">
    <property type="entry name" value="STEROL REGULATORY ELEMENT-BINDING PROTEIN ECM22"/>
    <property type="match status" value="1"/>
</dbReference>
<dbReference type="Pfam" id="PF00172">
    <property type="entry name" value="Zn_clus"/>
    <property type="match status" value="1"/>
</dbReference>
<dbReference type="CDD" id="cd00067">
    <property type="entry name" value="GAL4"/>
    <property type="match status" value="1"/>
</dbReference>
<comment type="caution">
    <text evidence="3">The sequence shown here is derived from an EMBL/GenBank/DDBJ whole genome shotgun (WGS) entry which is preliminary data.</text>
</comment>
<dbReference type="OMA" id="ASSIEYP"/>